<protein>
    <recommendedName>
        <fullName evidence="2">Restriction endonuclease type IV Mrr domain-containing protein</fullName>
    </recommendedName>
</protein>
<proteinExistence type="predicted"/>
<sequence>MSLGDKDLIELARNAFSEKYEFINGPVQFKGKSGKVWKFDALVKNRLNTFGIFIRDWKREISITQLRQLHKACIDTNIEGGIMICNVITDFSREYCSQFGIQLLSRGHLISTLRRRRFQNDF</sequence>
<evidence type="ECO:0008006" key="2">
    <source>
        <dbReference type="Google" id="ProtNLM"/>
    </source>
</evidence>
<evidence type="ECO:0000313" key="1">
    <source>
        <dbReference type="EMBL" id="KKM97363.1"/>
    </source>
</evidence>
<reference evidence="1" key="1">
    <citation type="journal article" date="2015" name="Nature">
        <title>Complex archaea that bridge the gap between prokaryotes and eukaryotes.</title>
        <authorList>
            <person name="Spang A."/>
            <person name="Saw J.H."/>
            <person name="Jorgensen S.L."/>
            <person name="Zaremba-Niedzwiedzka K."/>
            <person name="Martijn J."/>
            <person name="Lind A.E."/>
            <person name="van Eijk R."/>
            <person name="Schleper C."/>
            <person name="Guy L."/>
            <person name="Ettema T.J."/>
        </authorList>
    </citation>
    <scope>NUCLEOTIDE SEQUENCE</scope>
</reference>
<organism evidence="1">
    <name type="scientific">marine sediment metagenome</name>
    <dbReference type="NCBI Taxonomy" id="412755"/>
    <lineage>
        <taxon>unclassified sequences</taxon>
        <taxon>metagenomes</taxon>
        <taxon>ecological metagenomes</taxon>
    </lineage>
</organism>
<comment type="caution">
    <text evidence="1">The sequence shown here is derived from an EMBL/GenBank/DDBJ whole genome shotgun (WGS) entry which is preliminary data.</text>
</comment>
<accession>A0A0F9LVC9</accession>
<dbReference type="AlphaFoldDB" id="A0A0F9LVC9"/>
<name>A0A0F9LVC9_9ZZZZ</name>
<dbReference type="EMBL" id="LAZR01005755">
    <property type="protein sequence ID" value="KKM97363.1"/>
    <property type="molecule type" value="Genomic_DNA"/>
</dbReference>
<gene>
    <name evidence="1" type="ORF">LCGC14_1168770</name>
</gene>